<proteinExistence type="predicted"/>
<reference evidence="1 2" key="1">
    <citation type="journal article" date="2021" name="Sci. Rep.">
        <title>The genome of the diatom Chaetoceros tenuissimus carries an ancient integrated fragment of an extant virus.</title>
        <authorList>
            <person name="Hongo Y."/>
            <person name="Kimura K."/>
            <person name="Takaki Y."/>
            <person name="Yoshida Y."/>
            <person name="Baba S."/>
            <person name="Kobayashi G."/>
            <person name="Nagasaki K."/>
            <person name="Hano T."/>
            <person name="Tomaru Y."/>
        </authorList>
    </citation>
    <scope>NUCLEOTIDE SEQUENCE [LARGE SCALE GENOMIC DNA]</scope>
    <source>
        <strain evidence="1 2">NIES-3715</strain>
    </source>
</reference>
<dbReference type="Proteomes" id="UP001054902">
    <property type="component" value="Unassembled WGS sequence"/>
</dbReference>
<sequence>MMLHATKNSTTQIHGILIGTSSSSSIQITDAIPICHSAPTKPIVDMGLRLVQASLDKEEIVGWYSGNERAGDNQPSSVSYKLAAQIQALNEKDAAVLVMINSDSFKNMLECHCDDSGRDRGFDVYAVTGNKSDVDMPLSTTNVSLAEGDWKSISGAVAEACLKDNAGVVDFENQLETGAKGLKNKLQEGDWLRNVHVQ</sequence>
<dbReference type="GO" id="GO:0072546">
    <property type="term" value="C:EMC complex"/>
    <property type="evidence" value="ECO:0007669"/>
    <property type="project" value="InterPro"/>
</dbReference>
<evidence type="ECO:0008006" key="3">
    <source>
        <dbReference type="Google" id="ProtNLM"/>
    </source>
</evidence>
<dbReference type="InterPro" id="IPR005366">
    <property type="entry name" value="EMC8/9"/>
</dbReference>
<comment type="caution">
    <text evidence="1">The sequence shown here is derived from an EMBL/GenBank/DDBJ whole genome shotgun (WGS) entry which is preliminary data.</text>
</comment>
<dbReference type="EMBL" id="BLLK01000020">
    <property type="protein sequence ID" value="GFH44753.1"/>
    <property type="molecule type" value="Genomic_DNA"/>
</dbReference>
<dbReference type="AlphaFoldDB" id="A0AAD3CF79"/>
<dbReference type="PANTHER" id="PTHR12941:SF10">
    <property type="entry name" value="ER MEMBRANE PROTEIN COMPLEX SUBUNIT 8_9 HOMOLOG"/>
    <property type="match status" value="1"/>
</dbReference>
<name>A0AAD3CF79_9STRA</name>
<organism evidence="1 2">
    <name type="scientific">Chaetoceros tenuissimus</name>
    <dbReference type="NCBI Taxonomy" id="426638"/>
    <lineage>
        <taxon>Eukaryota</taxon>
        <taxon>Sar</taxon>
        <taxon>Stramenopiles</taxon>
        <taxon>Ochrophyta</taxon>
        <taxon>Bacillariophyta</taxon>
        <taxon>Coscinodiscophyceae</taxon>
        <taxon>Chaetocerotophycidae</taxon>
        <taxon>Chaetocerotales</taxon>
        <taxon>Chaetocerotaceae</taxon>
        <taxon>Chaetoceros</taxon>
    </lineage>
</organism>
<dbReference type="PANTHER" id="PTHR12941">
    <property type="entry name" value="ER MEMBRANE PROTEIN COMPLEX"/>
    <property type="match status" value="1"/>
</dbReference>
<evidence type="ECO:0000313" key="1">
    <source>
        <dbReference type="EMBL" id="GFH44753.1"/>
    </source>
</evidence>
<dbReference type="Pfam" id="PF03665">
    <property type="entry name" value="UPF0172"/>
    <property type="match status" value="1"/>
</dbReference>
<dbReference type="Gene3D" id="3.40.140.10">
    <property type="entry name" value="Cytidine Deaminase, domain 2"/>
    <property type="match status" value="1"/>
</dbReference>
<accession>A0AAD3CF79</accession>
<gene>
    <name evidence="1" type="ORF">CTEN210_01227</name>
</gene>
<protein>
    <recommendedName>
        <fullName evidence="3">MPN domain-containing protein</fullName>
    </recommendedName>
</protein>
<keyword evidence="2" id="KW-1185">Reference proteome</keyword>
<evidence type="ECO:0000313" key="2">
    <source>
        <dbReference type="Proteomes" id="UP001054902"/>
    </source>
</evidence>